<reference evidence="2" key="1">
    <citation type="journal article" date="2015" name="Antimicrob. Agents Chemother.">
        <title>Complete nucleotide sequence of a conjugative plasmid carrying bla(PER-1).</title>
        <authorList>
            <person name="Li R."/>
            <person name="Wong M.H."/>
            <person name="Zhou Y."/>
            <person name="Chan E.W."/>
            <person name="Chen S."/>
        </authorList>
    </citation>
    <scope>NUCLEOTIDE SEQUENCE</scope>
    <source>
        <strain evidence="2">V36</strain>
        <plasmid evidence="2">pVPH1</plasmid>
    </source>
</reference>
<evidence type="ECO:0000313" key="2">
    <source>
        <dbReference type="EMBL" id="AJP18189.1"/>
    </source>
</evidence>
<keyword evidence="1" id="KW-0812">Transmembrane</keyword>
<name>A0A0C5H1K0_VIBPH</name>
<gene>
    <name evidence="2" type="ORF">pVPH1_0017</name>
</gene>
<accession>A0A0C5H1K0</accession>
<proteinExistence type="predicted"/>
<dbReference type="AlphaFoldDB" id="A0A0C5H1K0"/>
<geneLocation type="plasmid" evidence="2">
    <name>pVPH1</name>
</geneLocation>
<keyword evidence="1" id="KW-0472">Membrane</keyword>
<organism evidence="2">
    <name type="scientific">Vibrio parahaemolyticus</name>
    <dbReference type="NCBI Taxonomy" id="670"/>
    <lineage>
        <taxon>Bacteria</taxon>
        <taxon>Pseudomonadati</taxon>
        <taxon>Pseudomonadota</taxon>
        <taxon>Gammaproteobacteria</taxon>
        <taxon>Vibrionales</taxon>
        <taxon>Vibrionaceae</taxon>
        <taxon>Vibrio</taxon>
    </lineage>
</organism>
<feature type="transmembrane region" description="Helical" evidence="1">
    <location>
        <begin position="52"/>
        <end position="70"/>
    </location>
</feature>
<keyword evidence="2" id="KW-0614">Plasmid</keyword>
<keyword evidence="1" id="KW-1133">Transmembrane helix</keyword>
<feature type="transmembrane region" description="Helical" evidence="1">
    <location>
        <begin position="31"/>
        <end position="47"/>
    </location>
</feature>
<sequence>MEIDLMDMINGWLYEVQRALDSSLGDIPFDWRWIAAVIGFFLIWRLFSFGFAIVKFVIVAAIAAAIYAAVVGDSAGLAGGGSFFGF</sequence>
<evidence type="ECO:0000256" key="1">
    <source>
        <dbReference type="SAM" id="Phobius"/>
    </source>
</evidence>
<protein>
    <submittedName>
        <fullName evidence="2">Uncharacterized protein</fullName>
    </submittedName>
</protein>
<dbReference type="EMBL" id="KP688397">
    <property type="protein sequence ID" value="AJP18189.1"/>
    <property type="molecule type" value="Genomic_DNA"/>
</dbReference>